<dbReference type="STRING" id="856793.MICA_1838"/>
<dbReference type="eggNOG" id="ENOG502Z8BQ">
    <property type="taxonomic scope" value="Bacteria"/>
</dbReference>
<proteinExistence type="predicted"/>
<dbReference type="HOGENOM" id="CLU_021036_0_0_5"/>
<dbReference type="EMBL" id="CP002382">
    <property type="protein sequence ID" value="AEP10149.1"/>
    <property type="molecule type" value="Genomic_DNA"/>
</dbReference>
<protein>
    <submittedName>
        <fullName evidence="1">Uncharacterized protein</fullName>
    </submittedName>
</protein>
<sequence length="633" mass="69195">MSRIRNVKTTFTAGEVSRSLLGRGDLRAYDNGALSLTNVFIQPTGGVTRRAGLRHIDVAAGTGRLIAFEFNTEQTYLLCLTDGQLDIYADGGFLQSLSAPWDEDQIANVAWTQSADTLLIVHPDLTPMKLVRGAGGVFSLNDWAFFVDDDGVKFQPYYKYADVTVTLTPSATTGTITLTASASVFTEDHENTRLRVAGKEVNITTFNSPTVVTVSVIETLPNTNATIDWMEQAFSAVRGYPANVAFHQDRLVLGGSRDLPNRLWFSKSGDLFNFDTGTGLDDEAIEFAILSDQVNAIRGLFSGRHLQVFTSGAEWMVTGDPLTPTNVQLKRQTRIGSLTNRHVPPVSVDGATLFIARNKKEVREFIYTDIEQAYQATDLALLSRHLINDPIDQDFDANRRLLFMVRADGRIATLTVYRAEAVAAWTLLETDGHILSVAVVGENVYALVNRGEAIHIEEFDDELFLDAALNGESETPTDTWAGLDHLDGREVSIVADGILHDPRTVIDGEITLDEPASSVVIGLPYTHIVEPLPPSAVAEAGAGRAVRLIEAIFRLQDTSALRLDVGRGLRDIPLRHIGDIDPPDGPPPLVSRDVSVRAIGWNTTGANPLWRIEQSAALPFTLLSVTTEMKVND</sequence>
<dbReference type="RefSeq" id="WP_014103372.1">
    <property type="nucleotide sequence ID" value="NC_016026.1"/>
</dbReference>
<dbReference type="KEGG" id="mai:MICA_1838"/>
<keyword evidence="2" id="KW-1185">Reference proteome</keyword>
<name>G2KT04_MICAA</name>
<evidence type="ECO:0000313" key="1">
    <source>
        <dbReference type="EMBL" id="AEP10149.1"/>
    </source>
</evidence>
<reference evidence="1 2" key="1">
    <citation type="journal article" date="2011" name="BMC Genomics">
        <title>Genomic insights into an obligate epibiotic bacterial predator: Micavibrio aeruginosavorus ARL-13.</title>
        <authorList>
            <person name="Wang Z."/>
            <person name="Kadouri D."/>
            <person name="Wu M."/>
        </authorList>
    </citation>
    <scope>NUCLEOTIDE SEQUENCE [LARGE SCALE GENOMIC DNA]</scope>
    <source>
        <strain evidence="1 2">ARL-13</strain>
    </source>
</reference>
<organism evidence="1 2">
    <name type="scientific">Micavibrio aeruginosavorus (strain ARL-13)</name>
    <dbReference type="NCBI Taxonomy" id="856793"/>
    <lineage>
        <taxon>Bacteria</taxon>
        <taxon>Pseudomonadati</taxon>
        <taxon>Bdellovibrionota</taxon>
        <taxon>Bdellovibrionia</taxon>
        <taxon>Bdellovibrionales</taxon>
        <taxon>Pseudobdellovibrionaceae</taxon>
        <taxon>Micavibrio</taxon>
    </lineage>
</organism>
<evidence type="ECO:0000313" key="2">
    <source>
        <dbReference type="Proteomes" id="UP000009286"/>
    </source>
</evidence>
<gene>
    <name evidence="1" type="ordered locus">MICA_1838</name>
</gene>
<dbReference type="OrthoDB" id="5438497at2"/>
<dbReference type="Proteomes" id="UP000009286">
    <property type="component" value="Chromosome"/>
</dbReference>
<dbReference type="AlphaFoldDB" id="G2KT04"/>
<accession>G2KT04</accession>